<dbReference type="PANTHER" id="PTHR33064:SF37">
    <property type="entry name" value="RIBONUCLEASE H"/>
    <property type="match status" value="1"/>
</dbReference>
<evidence type="ECO:0000313" key="3">
    <source>
        <dbReference type="Proteomes" id="UP000198211"/>
    </source>
</evidence>
<dbReference type="InterPro" id="IPR043128">
    <property type="entry name" value="Rev_trsase/Diguanyl_cyclase"/>
</dbReference>
<accession>A0A225UDX3</accession>
<dbReference type="Gene3D" id="3.10.10.10">
    <property type="entry name" value="HIV Type 1 Reverse Transcriptase, subunit A, domain 1"/>
    <property type="match status" value="1"/>
</dbReference>
<comment type="caution">
    <text evidence="2">The sequence shown here is derived from an EMBL/GenBank/DDBJ whole genome shotgun (WGS) entry which is preliminary data.</text>
</comment>
<dbReference type="InterPro" id="IPR000477">
    <property type="entry name" value="RT_dom"/>
</dbReference>
<feature type="domain" description="Reverse transcriptase" evidence="1">
    <location>
        <begin position="11"/>
        <end position="80"/>
    </location>
</feature>
<evidence type="ECO:0000313" key="2">
    <source>
        <dbReference type="EMBL" id="OWY91110.1"/>
    </source>
</evidence>
<dbReference type="InterPro" id="IPR051320">
    <property type="entry name" value="Viral_Replic_Matur_Polypro"/>
</dbReference>
<keyword evidence="3" id="KW-1185">Reference proteome</keyword>
<dbReference type="Gene3D" id="3.30.70.270">
    <property type="match status" value="1"/>
</dbReference>
<dbReference type="EMBL" id="NBNE01021049">
    <property type="protein sequence ID" value="OWY91110.1"/>
    <property type="molecule type" value="Genomic_DNA"/>
</dbReference>
<proteinExistence type="predicted"/>
<feature type="non-terminal residue" evidence="2">
    <location>
        <position position="162"/>
    </location>
</feature>
<gene>
    <name evidence="2" type="ORF">PHMEG_00040450</name>
</gene>
<dbReference type="Proteomes" id="UP000198211">
    <property type="component" value="Unassembled WGS sequence"/>
</dbReference>
<name>A0A225UDX3_9STRA</name>
<reference evidence="3" key="1">
    <citation type="submission" date="2017-03" db="EMBL/GenBank/DDBJ databases">
        <title>Phytopthora megakarya and P. palmivora, two closely related causual agents of cacao black pod achieved similar genome size and gene model numbers by different mechanisms.</title>
        <authorList>
            <person name="Ali S."/>
            <person name="Shao J."/>
            <person name="Larry D.J."/>
            <person name="Kronmiller B."/>
            <person name="Shen D."/>
            <person name="Strem M.D."/>
            <person name="Melnick R.L."/>
            <person name="Guiltinan M.J."/>
            <person name="Tyler B.M."/>
            <person name="Meinhardt L.W."/>
            <person name="Bailey B.A."/>
        </authorList>
    </citation>
    <scope>NUCLEOTIDE SEQUENCE [LARGE SCALE GENOMIC DNA]</scope>
    <source>
        <strain evidence="3">zdho120</strain>
    </source>
</reference>
<dbReference type="PANTHER" id="PTHR33064">
    <property type="entry name" value="POL PROTEIN"/>
    <property type="match status" value="1"/>
</dbReference>
<sequence>MHRLQDGQRSMEYAMPLVDDLLTELENYLWFCSLDAASVFWTIMMTMRARKFQRHFEWLRMPFGLKNAPVIYQRMIDNALWGFVQPKDGWERYAERMKLAEEAAKHQRSLDGDSEFTLTTTRTKFESDRQASSELDPVLRMVNDPYAEMFATNEPDESSLVP</sequence>
<dbReference type="SUPFAM" id="SSF56672">
    <property type="entry name" value="DNA/RNA polymerases"/>
    <property type="match status" value="1"/>
</dbReference>
<dbReference type="InterPro" id="IPR043502">
    <property type="entry name" value="DNA/RNA_pol_sf"/>
</dbReference>
<evidence type="ECO:0000259" key="1">
    <source>
        <dbReference type="Pfam" id="PF00078"/>
    </source>
</evidence>
<dbReference type="Pfam" id="PF00078">
    <property type="entry name" value="RVT_1"/>
    <property type="match status" value="1"/>
</dbReference>
<protein>
    <recommendedName>
        <fullName evidence="1">Reverse transcriptase domain-containing protein</fullName>
    </recommendedName>
</protein>
<dbReference type="AlphaFoldDB" id="A0A225UDX3"/>
<dbReference type="OrthoDB" id="122377at2759"/>
<organism evidence="2 3">
    <name type="scientific">Phytophthora megakarya</name>
    <dbReference type="NCBI Taxonomy" id="4795"/>
    <lineage>
        <taxon>Eukaryota</taxon>
        <taxon>Sar</taxon>
        <taxon>Stramenopiles</taxon>
        <taxon>Oomycota</taxon>
        <taxon>Peronosporomycetes</taxon>
        <taxon>Peronosporales</taxon>
        <taxon>Peronosporaceae</taxon>
        <taxon>Phytophthora</taxon>
    </lineage>
</organism>